<dbReference type="InterPro" id="IPR026050">
    <property type="entry name" value="C1GALT1/C1GALT1_chp1"/>
</dbReference>
<evidence type="ECO:0000256" key="3">
    <source>
        <dbReference type="ARBA" id="ARBA00022692"/>
    </source>
</evidence>
<dbReference type="GO" id="GO:0016263">
    <property type="term" value="F:glycoprotein-N-acetylgalactosamine 3-beta-galactosyltransferase activity"/>
    <property type="evidence" value="ECO:0007669"/>
    <property type="project" value="TreeGrafter"/>
</dbReference>
<evidence type="ECO:0000256" key="4">
    <source>
        <dbReference type="ARBA" id="ARBA00022968"/>
    </source>
</evidence>
<dbReference type="Proteomes" id="UP000887578">
    <property type="component" value="Unplaced"/>
</dbReference>
<evidence type="ECO:0000313" key="7">
    <source>
        <dbReference type="Proteomes" id="UP000887578"/>
    </source>
</evidence>
<evidence type="ECO:0000256" key="6">
    <source>
        <dbReference type="ARBA" id="ARBA00023136"/>
    </source>
</evidence>
<reference evidence="8" key="1">
    <citation type="submission" date="2022-11" db="UniProtKB">
        <authorList>
            <consortium name="WormBaseParasite"/>
        </authorList>
    </citation>
    <scope>IDENTIFICATION</scope>
</reference>
<sequence length="131" mass="15016">MENLRFMLLPYNPDKAYVFGTPMAGFREAGFLSGAGQIFSREALRLLVSNFGNPKICNESSMPIEDVTISECILNLNIPYADTRDPKGKYRMLTTRPYKHFIEGIPSYLYVLPYPETQNVGFFNFILKLFI</sequence>
<protein>
    <submittedName>
        <fullName evidence="8">Glycoprotein-N-acetylgalactosamine 3-beta-galactosyltransferase 1</fullName>
    </submittedName>
</protein>
<proteinExistence type="inferred from homology"/>
<name>A0A914PGN7_9BILA</name>
<dbReference type="PANTHER" id="PTHR23033:SF14">
    <property type="entry name" value="GLYCOPROTEIN-N-ACETYLGALACTOSAMINE 3-BETA-GALACTOSYLTRANSFERASE 1-RELATED"/>
    <property type="match status" value="1"/>
</dbReference>
<accession>A0A914PGN7</accession>
<dbReference type="Gene3D" id="3.90.550.50">
    <property type="match status" value="1"/>
</dbReference>
<evidence type="ECO:0000313" key="8">
    <source>
        <dbReference type="WBParaSite" id="PDA_v2.g16962.t1"/>
    </source>
</evidence>
<dbReference type="WBParaSite" id="PDA_v2.g16962.t1">
    <property type="protein sequence ID" value="PDA_v2.g16962.t1"/>
    <property type="gene ID" value="PDA_v2.g16962"/>
</dbReference>
<evidence type="ECO:0000256" key="2">
    <source>
        <dbReference type="ARBA" id="ARBA00006462"/>
    </source>
</evidence>
<organism evidence="7 8">
    <name type="scientific">Panagrolaimus davidi</name>
    <dbReference type="NCBI Taxonomy" id="227884"/>
    <lineage>
        <taxon>Eukaryota</taxon>
        <taxon>Metazoa</taxon>
        <taxon>Ecdysozoa</taxon>
        <taxon>Nematoda</taxon>
        <taxon>Chromadorea</taxon>
        <taxon>Rhabditida</taxon>
        <taxon>Tylenchina</taxon>
        <taxon>Panagrolaimomorpha</taxon>
        <taxon>Panagrolaimoidea</taxon>
        <taxon>Panagrolaimidae</taxon>
        <taxon>Panagrolaimus</taxon>
    </lineage>
</organism>
<keyword evidence="6" id="KW-0472">Membrane</keyword>
<comment type="subcellular location">
    <subcellularLocation>
        <location evidence="1">Membrane</location>
        <topology evidence="1">Single-pass type II membrane protein</topology>
    </subcellularLocation>
</comment>
<dbReference type="GO" id="GO:0016020">
    <property type="term" value="C:membrane"/>
    <property type="evidence" value="ECO:0007669"/>
    <property type="project" value="UniProtKB-SubCell"/>
</dbReference>
<evidence type="ECO:0000256" key="5">
    <source>
        <dbReference type="ARBA" id="ARBA00022989"/>
    </source>
</evidence>
<keyword evidence="3" id="KW-0812">Transmembrane</keyword>
<comment type="similarity">
    <text evidence="2">Belongs to the glycosyltransferase 31 family. Beta3-Gal-T subfamily.</text>
</comment>
<dbReference type="PANTHER" id="PTHR23033">
    <property type="entry name" value="BETA1,3-GALACTOSYLTRANSFERASE"/>
    <property type="match status" value="1"/>
</dbReference>
<evidence type="ECO:0000256" key="1">
    <source>
        <dbReference type="ARBA" id="ARBA00004606"/>
    </source>
</evidence>
<keyword evidence="7" id="KW-1185">Reference proteome</keyword>
<keyword evidence="5" id="KW-1133">Transmembrane helix</keyword>
<dbReference type="AlphaFoldDB" id="A0A914PGN7"/>
<keyword evidence="4" id="KW-0735">Signal-anchor</keyword>